<dbReference type="Proteomes" id="UP001163223">
    <property type="component" value="Chromosome"/>
</dbReference>
<keyword evidence="2" id="KW-1185">Reference proteome</keyword>
<protein>
    <submittedName>
        <fullName evidence="1">Uncharacterized protein</fullName>
    </submittedName>
</protein>
<dbReference type="EMBL" id="CP113520">
    <property type="protein sequence ID" value="WAJ27540.1"/>
    <property type="molecule type" value="Genomic_DNA"/>
</dbReference>
<organism evidence="1 2">
    <name type="scientific">Antarcticirhabdus aurantiaca</name>
    <dbReference type="NCBI Taxonomy" id="2606717"/>
    <lineage>
        <taxon>Bacteria</taxon>
        <taxon>Pseudomonadati</taxon>
        <taxon>Pseudomonadota</taxon>
        <taxon>Alphaproteobacteria</taxon>
        <taxon>Hyphomicrobiales</taxon>
        <taxon>Aurantimonadaceae</taxon>
        <taxon>Antarcticirhabdus</taxon>
    </lineage>
</organism>
<name>A0ACD4NL03_9HYPH</name>
<accession>A0ACD4NL03</accession>
<gene>
    <name evidence="1" type="ORF">OXU80_22265</name>
</gene>
<proteinExistence type="predicted"/>
<evidence type="ECO:0000313" key="2">
    <source>
        <dbReference type="Proteomes" id="UP001163223"/>
    </source>
</evidence>
<evidence type="ECO:0000313" key="1">
    <source>
        <dbReference type="EMBL" id="WAJ27540.1"/>
    </source>
</evidence>
<sequence length="117" mass="12528">MTLSNPVTIKLGGDEYDLKPSLKAAQNVSNRFNGFQNAIAAVAGNDLSAVTYIVRQGVPLKQISTDDLNEAVYEAGTRNIIGDVMKYVVRLSNGGRDPDLEDGDGAEERDEGNGVEL</sequence>
<reference evidence="1" key="1">
    <citation type="submission" date="2022-11" db="EMBL/GenBank/DDBJ databases">
        <title>beta-Carotene-producing bacterium, Jeongeuplla avenae sp. nov., alleviates the salt stress of Arabidopsis seedlings.</title>
        <authorList>
            <person name="Jiang L."/>
            <person name="Lee J."/>
        </authorList>
    </citation>
    <scope>NUCLEOTIDE SEQUENCE</scope>
    <source>
        <strain evidence="1">DY_R2A_6</strain>
    </source>
</reference>